<organism evidence="2 3">
    <name type="scientific">Rhodobacter calidifons</name>
    <dbReference type="NCBI Taxonomy" id="2715277"/>
    <lineage>
        <taxon>Bacteria</taxon>
        <taxon>Pseudomonadati</taxon>
        <taxon>Pseudomonadota</taxon>
        <taxon>Alphaproteobacteria</taxon>
        <taxon>Rhodobacterales</taxon>
        <taxon>Rhodobacter group</taxon>
        <taxon>Rhodobacter</taxon>
    </lineage>
</organism>
<comment type="caution">
    <text evidence="2">The sequence shown here is derived from an EMBL/GenBank/DDBJ whole genome shotgun (WGS) entry which is preliminary data.</text>
</comment>
<name>A0ABX0G8Q3_9RHOB</name>
<dbReference type="RefSeq" id="WP_166403515.1">
    <property type="nucleotide sequence ID" value="NZ_JAANHS010000008.1"/>
</dbReference>
<reference evidence="2 3" key="1">
    <citation type="journal article" date="2022" name="Microorganisms">
        <title>Genome Sequence and Characterization of a Xanthorhodopsin-Containing, Aerobic Anoxygenic Phototrophic Rhodobacter Species, Isolated from Mesophilic Conditions at Yellowstone National Park.</title>
        <authorList>
            <person name="Kyndt J.A."/>
            <person name="Robertson S."/>
            <person name="Shoffstall I.B."/>
            <person name="Ramaley R.F."/>
            <person name="Meyer T.E."/>
        </authorList>
    </citation>
    <scope>NUCLEOTIDE SEQUENCE [LARGE SCALE GENOMIC DNA]</scope>
    <source>
        <strain evidence="2 3">M37P</strain>
    </source>
</reference>
<proteinExistence type="predicted"/>
<keyword evidence="3" id="KW-1185">Reference proteome</keyword>
<dbReference type="Proteomes" id="UP001515660">
    <property type="component" value="Unassembled WGS sequence"/>
</dbReference>
<keyword evidence="1" id="KW-1133">Transmembrane helix</keyword>
<keyword evidence="1" id="KW-0812">Transmembrane</keyword>
<dbReference type="EMBL" id="JAANHS010000008">
    <property type="protein sequence ID" value="NHB77496.1"/>
    <property type="molecule type" value="Genomic_DNA"/>
</dbReference>
<gene>
    <name evidence="2" type="ORF">G8O29_12190</name>
</gene>
<evidence type="ECO:0000313" key="3">
    <source>
        <dbReference type="Proteomes" id="UP001515660"/>
    </source>
</evidence>
<sequence>MQRKPFRRSSREPTITLINVVFLMLIFFLVAGTLAPARDPRLTLVNARDLVAAPPPDGLLVLADGTLLQRGRAVTAAEAGAAGGTVRIVPDRALPAEGLIALGLALKEAGASDIVIVAERSLP</sequence>
<protein>
    <submittedName>
        <fullName evidence="2">Biopolymer transporter ExbD</fullName>
    </submittedName>
</protein>
<evidence type="ECO:0000256" key="1">
    <source>
        <dbReference type="SAM" id="Phobius"/>
    </source>
</evidence>
<accession>A0ABX0G8Q3</accession>
<evidence type="ECO:0000313" key="2">
    <source>
        <dbReference type="EMBL" id="NHB77496.1"/>
    </source>
</evidence>
<feature type="transmembrane region" description="Helical" evidence="1">
    <location>
        <begin position="12"/>
        <end position="35"/>
    </location>
</feature>
<keyword evidence="1" id="KW-0472">Membrane</keyword>